<proteinExistence type="predicted"/>
<dbReference type="Proteomes" id="UP000256899">
    <property type="component" value="Unassembled WGS sequence"/>
</dbReference>
<dbReference type="PANTHER" id="PTHR38050">
    <property type="match status" value="1"/>
</dbReference>
<evidence type="ECO:0000256" key="6">
    <source>
        <dbReference type="ARBA" id="ARBA00023277"/>
    </source>
</evidence>
<dbReference type="RefSeq" id="WP_116015343.1">
    <property type="nucleotide sequence ID" value="NZ_QUOT01000001.1"/>
</dbReference>
<sequence length="798" mass="85663">MKNKVTFPLNCIALILASQLTGCGSDGDNTPQIDDSATDNTPPVITLIGNESIDVVYNAVFGDLGAEAHDETDGAITVTSQGTIDTAMPGTYELTYTATDASGNSSQATRTVVVLEDTSQSATITTPQAPFSLFYDGVLKGADYWSEEPQILSAGMGFDGIIGIDAPELTFDSVLEAGGAWSSDINCGTGAQNYTSTSTLDQIAGAYINQTPYGELKDGAIGLDGLPIVLSWPIDTSTLSLTDFQFTLNTGDIVRPLAIGPLPNFEDNERNTPVAFGEFGNRLPSDHPDARFPIKLEIVEDDTPLMMVGPGGQVVSAVGLTWETDSSPYDENNGPRLVGAKLNRIEGQMDGEGISTPIPLIPANDATVLYDEGDFMLRMLTTGGFSPDGVSGLTPNDFERFFRIHANGVDGSTVIIDKVGEEYAVQGGTLRVVGMSDLGQPEGGEVVFDACYSEDRDNYIDIIMVGDEEAARNITILEIPSLEEGYSAFYNPGGPGSTPFEGVSYTAPGPRDLEPVIIALDDPMRVTYVPGSENVETPDNLMTFLFEGIEREYLLNMSSNYTGDTPVPLLFDFHGLNGTAEQQNTDSQFNQLAETENFILVTPKAIGGWNVTGFPLGGDANDLGFIDALINELSTTYNIDTNRIYAAGFSLGGFFSFELACQYSDTFAAIAPVSGVMTPNMANDCLPERPIPILQTHGTADDQLPYAQAQTVLQWWIDFNQTDVEPAITDLEDTFPDNGTTVQRYVYGNGTNGVSVEHLRIEGGQHIWPGSAGDSDINMAEEIWSFFSNYDLNGKIPD</sequence>
<evidence type="ECO:0000259" key="8">
    <source>
        <dbReference type="Pfam" id="PF02230"/>
    </source>
</evidence>
<keyword evidence="5" id="KW-0378">Hydrolase</keyword>
<evidence type="ECO:0000256" key="5">
    <source>
        <dbReference type="ARBA" id="ARBA00022801"/>
    </source>
</evidence>
<feature type="domain" description="Pesticidal crystal protein Cry22Aa Ig-like" evidence="9">
    <location>
        <begin position="45"/>
        <end position="114"/>
    </location>
</feature>
<dbReference type="GO" id="GO:0005576">
    <property type="term" value="C:extracellular region"/>
    <property type="evidence" value="ECO:0007669"/>
    <property type="project" value="UniProtKB-SubCell"/>
</dbReference>
<dbReference type="PANTHER" id="PTHR38050:SF2">
    <property type="entry name" value="FERULOYL ESTERASE C-RELATED"/>
    <property type="match status" value="1"/>
</dbReference>
<dbReference type="Gene3D" id="2.60.40.10">
    <property type="entry name" value="Immunoglobulins"/>
    <property type="match status" value="1"/>
</dbReference>
<dbReference type="InterPro" id="IPR029058">
    <property type="entry name" value="AB_hydrolase_fold"/>
</dbReference>
<dbReference type="EMBL" id="QUOT01000001">
    <property type="protein sequence ID" value="REL30873.1"/>
    <property type="molecule type" value="Genomic_DNA"/>
</dbReference>
<keyword evidence="2" id="KW-0964">Secreted</keyword>
<dbReference type="InterPro" id="IPR043595">
    <property type="entry name" value="FaeB/C/D"/>
</dbReference>
<keyword evidence="3" id="KW-0858">Xylan degradation</keyword>
<evidence type="ECO:0000256" key="1">
    <source>
        <dbReference type="ARBA" id="ARBA00004613"/>
    </source>
</evidence>
<evidence type="ECO:0000256" key="2">
    <source>
        <dbReference type="ARBA" id="ARBA00022525"/>
    </source>
</evidence>
<evidence type="ECO:0000313" key="11">
    <source>
        <dbReference type="Proteomes" id="UP000256899"/>
    </source>
</evidence>
<keyword evidence="11" id="KW-1185">Reference proteome</keyword>
<dbReference type="InterPro" id="IPR013783">
    <property type="entry name" value="Ig-like_fold"/>
</dbReference>
<evidence type="ECO:0000256" key="3">
    <source>
        <dbReference type="ARBA" id="ARBA00022651"/>
    </source>
</evidence>
<dbReference type="InterPro" id="IPR032179">
    <property type="entry name" value="Cry22Aa_Ig-like"/>
</dbReference>
<dbReference type="InterPro" id="IPR003140">
    <property type="entry name" value="PLipase/COase/thioEstase"/>
</dbReference>
<accession>A0A3E0U2T7</accession>
<dbReference type="Pfam" id="PF02230">
    <property type="entry name" value="Abhydrolase_2"/>
    <property type="match status" value="1"/>
</dbReference>
<organism evidence="10 11">
    <name type="scientific">Thalassotalea euphylliae</name>
    <dbReference type="NCBI Taxonomy" id="1655234"/>
    <lineage>
        <taxon>Bacteria</taxon>
        <taxon>Pseudomonadati</taxon>
        <taxon>Pseudomonadota</taxon>
        <taxon>Gammaproteobacteria</taxon>
        <taxon>Alteromonadales</taxon>
        <taxon>Colwelliaceae</taxon>
        <taxon>Thalassotalea</taxon>
    </lineage>
</organism>
<comment type="caution">
    <text evidence="10">The sequence shown here is derived from an EMBL/GenBank/DDBJ whole genome shotgun (WGS) entry which is preliminary data.</text>
</comment>
<keyword evidence="7" id="KW-0624">Polysaccharide degradation</keyword>
<protein>
    <submittedName>
        <fullName evidence="10">DUF5011 domain-containing protein</fullName>
    </submittedName>
</protein>
<dbReference type="Pfam" id="PF16403">
    <property type="entry name" value="Bact_surface_Ig-like"/>
    <property type="match status" value="1"/>
</dbReference>
<dbReference type="GO" id="GO:0045493">
    <property type="term" value="P:xylan catabolic process"/>
    <property type="evidence" value="ECO:0007669"/>
    <property type="project" value="UniProtKB-KW"/>
</dbReference>
<evidence type="ECO:0000313" key="10">
    <source>
        <dbReference type="EMBL" id="REL30873.1"/>
    </source>
</evidence>
<evidence type="ECO:0000256" key="4">
    <source>
        <dbReference type="ARBA" id="ARBA00022729"/>
    </source>
</evidence>
<dbReference type="SUPFAM" id="SSF53474">
    <property type="entry name" value="alpha/beta-Hydrolases"/>
    <property type="match status" value="1"/>
</dbReference>
<feature type="domain" description="Phospholipase/carboxylesterase/thioesterase" evidence="8">
    <location>
        <begin position="627"/>
        <end position="725"/>
    </location>
</feature>
<evidence type="ECO:0000259" key="9">
    <source>
        <dbReference type="Pfam" id="PF16403"/>
    </source>
</evidence>
<dbReference type="AlphaFoldDB" id="A0A3E0U2T7"/>
<dbReference type="GO" id="GO:0030600">
    <property type="term" value="F:feruloyl esterase activity"/>
    <property type="evidence" value="ECO:0007669"/>
    <property type="project" value="InterPro"/>
</dbReference>
<evidence type="ECO:0000256" key="7">
    <source>
        <dbReference type="ARBA" id="ARBA00023326"/>
    </source>
</evidence>
<keyword evidence="6" id="KW-0119">Carbohydrate metabolism</keyword>
<comment type="subcellular location">
    <subcellularLocation>
        <location evidence="1">Secreted</location>
    </subcellularLocation>
</comment>
<dbReference type="Gene3D" id="3.40.50.1820">
    <property type="entry name" value="alpha/beta hydrolase"/>
    <property type="match status" value="1"/>
</dbReference>
<name>A0A3E0U2T7_9GAMM</name>
<gene>
    <name evidence="10" type="ORF">DXX94_09150</name>
</gene>
<reference evidence="11" key="1">
    <citation type="submission" date="2018-08" db="EMBL/GenBank/DDBJ databases">
        <title>Thalassotalea euphylliae genome.</title>
        <authorList>
            <person name="Summers S."/>
            <person name="Rice S.A."/>
            <person name="Freckelton M.L."/>
            <person name="Nedved B.T."/>
            <person name="Hadfield M.G."/>
        </authorList>
    </citation>
    <scope>NUCLEOTIDE SEQUENCE [LARGE SCALE GENOMIC DNA]</scope>
    <source>
        <strain evidence="11">H3</strain>
    </source>
</reference>
<keyword evidence="4" id="KW-0732">Signal</keyword>